<evidence type="ECO:0000256" key="1">
    <source>
        <dbReference type="ARBA" id="ARBA00004141"/>
    </source>
</evidence>
<dbReference type="SUPFAM" id="SSF103481">
    <property type="entry name" value="Multidrug resistance efflux transporter EmrE"/>
    <property type="match status" value="2"/>
</dbReference>
<reference evidence="8" key="1">
    <citation type="submission" date="2021-02" db="EMBL/GenBank/DDBJ databases">
        <title>PHA producing bacteria isolated from coastal sediment in Guangdong, Shenzhen.</title>
        <authorList>
            <person name="Zheng W."/>
            <person name="Yu S."/>
            <person name="Huang Y."/>
        </authorList>
    </citation>
    <scope>NUCLEOTIDE SEQUENCE</scope>
    <source>
        <strain evidence="8">TN14-10</strain>
    </source>
</reference>
<keyword evidence="9" id="KW-1185">Reference proteome</keyword>
<keyword evidence="4 6" id="KW-1133">Transmembrane helix</keyword>
<proteinExistence type="inferred from homology"/>
<comment type="subcellular location">
    <subcellularLocation>
        <location evidence="1">Membrane</location>
        <topology evidence="1">Multi-pass membrane protein</topology>
    </subcellularLocation>
</comment>
<keyword evidence="5 6" id="KW-0472">Membrane</keyword>
<feature type="domain" description="EamA" evidence="7">
    <location>
        <begin position="154"/>
        <end position="290"/>
    </location>
</feature>
<sequence>MRNANHGAYAIYALLGLVWGATYIFNKIASQWLPPMHIVLVRVVMGFLPVLLFALSLRALRWWHLRHLHHFAVMSLLAATLYYYAFAAGVERLPSSVAGMLSGSIPLFSFLGAALFLRGEPIRPRSVLGLACGFAGVMVIARPWSADIAAPDTAGMLFILAGSASVGLSFVYARRFLSPLGIAPIALCTYQLGLASALLLALCDIRQVSAIFADWRAASGLFLGAGLFGTGIAYTCYYYLVERLGAIRAASVTYIPPVVALVIGATFAGESLAAIDIVAAAIILLGVFVMQSSGTAPLRRWRQPRPGRGPEDSAPA</sequence>
<comment type="similarity">
    <text evidence="2">Belongs to the EamA transporter family.</text>
</comment>
<evidence type="ECO:0000256" key="4">
    <source>
        <dbReference type="ARBA" id="ARBA00022989"/>
    </source>
</evidence>
<evidence type="ECO:0000313" key="8">
    <source>
        <dbReference type="EMBL" id="MBN7797128.1"/>
    </source>
</evidence>
<dbReference type="InterPro" id="IPR037185">
    <property type="entry name" value="EmrE-like"/>
</dbReference>
<dbReference type="InterPro" id="IPR050638">
    <property type="entry name" value="AA-Vitamin_Transporters"/>
</dbReference>
<feature type="domain" description="EamA" evidence="7">
    <location>
        <begin position="12"/>
        <end position="141"/>
    </location>
</feature>
<comment type="caution">
    <text evidence="8">The sequence shown here is derived from an EMBL/GenBank/DDBJ whole genome shotgun (WGS) entry which is preliminary data.</text>
</comment>
<dbReference type="Pfam" id="PF00892">
    <property type="entry name" value="EamA"/>
    <property type="match status" value="2"/>
</dbReference>
<evidence type="ECO:0000259" key="7">
    <source>
        <dbReference type="Pfam" id="PF00892"/>
    </source>
</evidence>
<feature type="transmembrane region" description="Helical" evidence="6">
    <location>
        <begin position="126"/>
        <end position="144"/>
    </location>
</feature>
<name>A0A939DFG0_9GAMM</name>
<feature type="transmembrane region" description="Helical" evidence="6">
    <location>
        <begin position="156"/>
        <end position="173"/>
    </location>
</feature>
<organism evidence="8 9">
    <name type="scientific">Parahaliea mediterranea</name>
    <dbReference type="NCBI Taxonomy" id="651086"/>
    <lineage>
        <taxon>Bacteria</taxon>
        <taxon>Pseudomonadati</taxon>
        <taxon>Pseudomonadota</taxon>
        <taxon>Gammaproteobacteria</taxon>
        <taxon>Cellvibrionales</taxon>
        <taxon>Halieaceae</taxon>
        <taxon>Parahaliea</taxon>
    </lineage>
</organism>
<evidence type="ECO:0000313" key="9">
    <source>
        <dbReference type="Proteomes" id="UP000664303"/>
    </source>
</evidence>
<accession>A0A939DFG0</accession>
<feature type="transmembrane region" description="Helical" evidence="6">
    <location>
        <begin position="67"/>
        <end position="85"/>
    </location>
</feature>
<feature type="transmembrane region" description="Helical" evidence="6">
    <location>
        <begin position="247"/>
        <end position="267"/>
    </location>
</feature>
<evidence type="ECO:0000256" key="2">
    <source>
        <dbReference type="ARBA" id="ARBA00007362"/>
    </source>
</evidence>
<dbReference type="AlphaFoldDB" id="A0A939DFG0"/>
<dbReference type="PANTHER" id="PTHR32322:SF2">
    <property type="entry name" value="EAMA DOMAIN-CONTAINING PROTEIN"/>
    <property type="match status" value="1"/>
</dbReference>
<dbReference type="Proteomes" id="UP000664303">
    <property type="component" value="Unassembled WGS sequence"/>
</dbReference>
<evidence type="ECO:0000256" key="6">
    <source>
        <dbReference type="SAM" id="Phobius"/>
    </source>
</evidence>
<dbReference type="PANTHER" id="PTHR32322">
    <property type="entry name" value="INNER MEMBRANE TRANSPORTER"/>
    <property type="match status" value="1"/>
</dbReference>
<dbReference type="RefSeq" id="WP_206560573.1">
    <property type="nucleotide sequence ID" value="NZ_JAFKCZ010000007.1"/>
</dbReference>
<feature type="transmembrane region" description="Helical" evidence="6">
    <location>
        <begin position="273"/>
        <end position="290"/>
    </location>
</feature>
<feature type="transmembrane region" description="Helical" evidence="6">
    <location>
        <begin position="180"/>
        <end position="201"/>
    </location>
</feature>
<dbReference type="EMBL" id="JAFKCZ010000007">
    <property type="protein sequence ID" value="MBN7797128.1"/>
    <property type="molecule type" value="Genomic_DNA"/>
</dbReference>
<feature type="transmembrane region" description="Helical" evidence="6">
    <location>
        <begin position="97"/>
        <end position="117"/>
    </location>
</feature>
<feature type="transmembrane region" description="Helical" evidence="6">
    <location>
        <begin position="7"/>
        <end position="25"/>
    </location>
</feature>
<feature type="transmembrane region" description="Helical" evidence="6">
    <location>
        <begin position="37"/>
        <end position="55"/>
    </location>
</feature>
<evidence type="ECO:0000256" key="5">
    <source>
        <dbReference type="ARBA" id="ARBA00023136"/>
    </source>
</evidence>
<protein>
    <submittedName>
        <fullName evidence="8">DMT family transporter</fullName>
    </submittedName>
</protein>
<dbReference type="InterPro" id="IPR000620">
    <property type="entry name" value="EamA_dom"/>
</dbReference>
<evidence type="ECO:0000256" key="3">
    <source>
        <dbReference type="ARBA" id="ARBA00022692"/>
    </source>
</evidence>
<keyword evidence="3 6" id="KW-0812">Transmembrane</keyword>
<feature type="transmembrane region" description="Helical" evidence="6">
    <location>
        <begin position="221"/>
        <end position="240"/>
    </location>
</feature>
<dbReference type="GO" id="GO:0016020">
    <property type="term" value="C:membrane"/>
    <property type="evidence" value="ECO:0007669"/>
    <property type="project" value="UniProtKB-SubCell"/>
</dbReference>
<gene>
    <name evidence="8" type="ORF">JYP50_11025</name>
</gene>